<dbReference type="InterPro" id="IPR002401">
    <property type="entry name" value="Cyt_P450_E_grp-I"/>
</dbReference>
<dbReference type="PANTHER" id="PTHR24282">
    <property type="entry name" value="CYTOCHROME P450 FAMILY MEMBER"/>
    <property type="match status" value="1"/>
</dbReference>
<evidence type="ECO:0000256" key="4">
    <source>
        <dbReference type="ARBA" id="ARBA00022692"/>
    </source>
</evidence>
<dbReference type="SUPFAM" id="SSF48264">
    <property type="entry name" value="Cytochrome P450"/>
    <property type="match status" value="1"/>
</dbReference>
<dbReference type="Proteomes" id="UP000595140">
    <property type="component" value="Unassembled WGS sequence"/>
</dbReference>
<evidence type="ECO:0000256" key="5">
    <source>
        <dbReference type="ARBA" id="ARBA00022723"/>
    </source>
</evidence>
<evidence type="ECO:0000313" key="12">
    <source>
        <dbReference type="EMBL" id="VFQ97230.1"/>
    </source>
</evidence>
<dbReference type="GO" id="GO:0005506">
    <property type="term" value="F:iron ion binding"/>
    <property type="evidence" value="ECO:0007669"/>
    <property type="project" value="InterPro"/>
</dbReference>
<comment type="cofactor">
    <cofactor evidence="11">
        <name>heme</name>
        <dbReference type="ChEBI" id="CHEBI:30413"/>
    </cofactor>
</comment>
<accession>A0A484N854</accession>
<keyword evidence="3 11" id="KW-0349">Heme</keyword>
<keyword evidence="7" id="KW-0560">Oxidoreductase</keyword>
<keyword evidence="4" id="KW-0812">Transmembrane</keyword>
<evidence type="ECO:0000256" key="11">
    <source>
        <dbReference type="PIRSR" id="PIRSR602401-1"/>
    </source>
</evidence>
<dbReference type="PRINTS" id="PR00463">
    <property type="entry name" value="EP450I"/>
</dbReference>
<keyword evidence="8 11" id="KW-0408">Iron</keyword>
<dbReference type="GO" id="GO:0004497">
    <property type="term" value="F:monooxygenase activity"/>
    <property type="evidence" value="ECO:0007669"/>
    <property type="project" value="UniProtKB-KW"/>
</dbReference>
<evidence type="ECO:0000256" key="9">
    <source>
        <dbReference type="ARBA" id="ARBA00023033"/>
    </source>
</evidence>
<evidence type="ECO:0000256" key="2">
    <source>
        <dbReference type="ARBA" id="ARBA00010617"/>
    </source>
</evidence>
<evidence type="ECO:0000256" key="1">
    <source>
        <dbReference type="ARBA" id="ARBA00004370"/>
    </source>
</evidence>
<reference evidence="12 13" key="1">
    <citation type="submission" date="2018-04" db="EMBL/GenBank/DDBJ databases">
        <authorList>
            <person name="Vogel A."/>
        </authorList>
    </citation>
    <scope>NUCLEOTIDE SEQUENCE [LARGE SCALE GENOMIC DNA]</scope>
</reference>
<name>A0A484N854_9ASTE</name>
<dbReference type="Pfam" id="PF00067">
    <property type="entry name" value="p450"/>
    <property type="match status" value="1"/>
</dbReference>
<dbReference type="GO" id="GO:0020037">
    <property type="term" value="F:heme binding"/>
    <property type="evidence" value="ECO:0007669"/>
    <property type="project" value="InterPro"/>
</dbReference>
<keyword evidence="9" id="KW-0503">Monooxygenase</keyword>
<comment type="similarity">
    <text evidence="2">Belongs to the cytochrome P450 family.</text>
</comment>
<dbReference type="PRINTS" id="PR00385">
    <property type="entry name" value="P450"/>
</dbReference>
<dbReference type="AlphaFoldDB" id="A0A484N854"/>
<sequence length="552" mass="62892">MYSPFSTHRLYHPPYIASAMEAEAAAAVLVSLLLIITAAWKLLKAFCSVFSFYWLTPRRIKKAMERQSVFGPKPRFLVGNILDTAAMVAESTSGDMDSIRHDIVPRLLPHYVAWSKQYGKRFIYWNGVEPRMCLAEIDLIKELLTKYNSVTGKSWLQQQGSKHFIGRGLLMANGTHWHHQRHIVAPAFIGDKLKGYVGNMVESTERMIESLEKMALFGEAEIEIGSYMARLTAEIISQTEFGNNYEKGKQIFHLLTLLQHRCAQASRYLWLPASRFFPSKYNRDIKLLKSEVETLLMDMIQSRKESVEFGRISSYGNDLLGMLLTEMQKKKKGFEGSDGFNLNMQLIMDECKTFFFAGHETTALLLTWTIMLLASNPTWQDKVRSEVRQVCNADRPSSDHLSKLNLLNMVINESLRLYPPASILPRMAFEDLKLGDNLHIPKGLSIWVPVLAIHHSKDIWGEDADEFNPERFATKSFSGPGRNFLPFASGPRNCVGQSFALMEAKIILAMLISKFRFEISPSYRHAPVIVLTIKPKHGVQVILKPLEDMHKK</sequence>
<dbReference type="InterPro" id="IPR001128">
    <property type="entry name" value="Cyt_P450"/>
</dbReference>
<keyword evidence="13" id="KW-1185">Reference proteome</keyword>
<dbReference type="OrthoDB" id="1470350at2759"/>
<keyword evidence="10" id="KW-0472">Membrane</keyword>
<comment type="subcellular location">
    <subcellularLocation>
        <location evidence="1">Membrane</location>
    </subcellularLocation>
</comment>
<evidence type="ECO:0000256" key="3">
    <source>
        <dbReference type="ARBA" id="ARBA00022617"/>
    </source>
</evidence>
<dbReference type="Gene3D" id="1.10.630.10">
    <property type="entry name" value="Cytochrome P450"/>
    <property type="match status" value="1"/>
</dbReference>
<organism evidence="12 13">
    <name type="scientific">Cuscuta campestris</name>
    <dbReference type="NCBI Taxonomy" id="132261"/>
    <lineage>
        <taxon>Eukaryota</taxon>
        <taxon>Viridiplantae</taxon>
        <taxon>Streptophyta</taxon>
        <taxon>Embryophyta</taxon>
        <taxon>Tracheophyta</taxon>
        <taxon>Spermatophyta</taxon>
        <taxon>Magnoliopsida</taxon>
        <taxon>eudicotyledons</taxon>
        <taxon>Gunneridae</taxon>
        <taxon>Pentapetalae</taxon>
        <taxon>asterids</taxon>
        <taxon>lamiids</taxon>
        <taxon>Solanales</taxon>
        <taxon>Convolvulaceae</taxon>
        <taxon>Cuscuteae</taxon>
        <taxon>Cuscuta</taxon>
        <taxon>Cuscuta subgen. Grammica</taxon>
        <taxon>Cuscuta sect. Cleistogrammica</taxon>
    </lineage>
</organism>
<evidence type="ECO:0000313" key="13">
    <source>
        <dbReference type="Proteomes" id="UP000595140"/>
    </source>
</evidence>
<protein>
    <recommendedName>
        <fullName evidence="14">Cytokinin hydroxylase</fullName>
    </recommendedName>
</protein>
<evidence type="ECO:0000256" key="6">
    <source>
        <dbReference type="ARBA" id="ARBA00022989"/>
    </source>
</evidence>
<dbReference type="GO" id="GO:0016020">
    <property type="term" value="C:membrane"/>
    <property type="evidence" value="ECO:0007669"/>
    <property type="project" value="UniProtKB-SubCell"/>
</dbReference>
<gene>
    <name evidence="12" type="ORF">CCAM_LOCUS39006</name>
</gene>
<feature type="binding site" description="axial binding residue" evidence="11">
    <location>
        <position position="494"/>
    </location>
    <ligand>
        <name>heme</name>
        <dbReference type="ChEBI" id="CHEBI:30413"/>
    </ligand>
    <ligandPart>
        <name>Fe</name>
        <dbReference type="ChEBI" id="CHEBI:18248"/>
    </ligandPart>
</feature>
<dbReference type="InterPro" id="IPR036396">
    <property type="entry name" value="Cyt_P450_sf"/>
</dbReference>
<keyword evidence="5 11" id="KW-0479">Metal-binding</keyword>
<evidence type="ECO:0000256" key="7">
    <source>
        <dbReference type="ARBA" id="ARBA00023002"/>
    </source>
</evidence>
<dbReference type="GO" id="GO:0016705">
    <property type="term" value="F:oxidoreductase activity, acting on paired donors, with incorporation or reduction of molecular oxygen"/>
    <property type="evidence" value="ECO:0007669"/>
    <property type="project" value="InterPro"/>
</dbReference>
<dbReference type="PANTHER" id="PTHR24282:SF228">
    <property type="entry name" value="CYTOKININ HYDROXYLASE"/>
    <property type="match status" value="1"/>
</dbReference>
<keyword evidence="6" id="KW-1133">Transmembrane helix</keyword>
<proteinExistence type="inferred from homology"/>
<evidence type="ECO:0000256" key="10">
    <source>
        <dbReference type="ARBA" id="ARBA00023136"/>
    </source>
</evidence>
<dbReference type="EMBL" id="OOIL02006492">
    <property type="protein sequence ID" value="VFQ97230.1"/>
    <property type="molecule type" value="Genomic_DNA"/>
</dbReference>
<dbReference type="InterPro" id="IPR050665">
    <property type="entry name" value="Cytochrome_P450_Monooxygen"/>
</dbReference>
<evidence type="ECO:0000256" key="8">
    <source>
        <dbReference type="ARBA" id="ARBA00023004"/>
    </source>
</evidence>
<evidence type="ECO:0008006" key="14">
    <source>
        <dbReference type="Google" id="ProtNLM"/>
    </source>
</evidence>